<feature type="chain" id="PRO_5041968552" evidence="11">
    <location>
        <begin position="19"/>
        <end position="281"/>
    </location>
</feature>
<keyword evidence="9" id="KW-0157">Chromophore</keyword>
<proteinExistence type="inferred from homology"/>
<dbReference type="SUPFAM" id="SSF103511">
    <property type="entry name" value="Chlorophyll a-b binding protein"/>
    <property type="match status" value="1"/>
</dbReference>
<comment type="caution">
    <text evidence="12">The sequence shown here is derived from an EMBL/GenBank/DDBJ whole genome shotgun (WGS) entry which is preliminary data.</text>
</comment>
<gene>
    <name evidence="12" type="ORF">CYCCA115_LOCUS3414</name>
</gene>
<keyword evidence="6" id="KW-0934">Plastid</keyword>
<feature type="binding site" evidence="9">
    <location>
        <position position="247"/>
    </location>
    <ligand>
        <name>chlorophyll a</name>
        <dbReference type="ChEBI" id="CHEBI:58416"/>
        <label>1</label>
    </ligand>
</feature>
<dbReference type="PANTHER" id="PTHR21649">
    <property type="entry name" value="CHLOROPHYLL A/B BINDING PROTEIN"/>
    <property type="match status" value="1"/>
</dbReference>
<dbReference type="GO" id="GO:0016020">
    <property type="term" value="C:membrane"/>
    <property type="evidence" value="ECO:0007669"/>
    <property type="project" value="InterPro"/>
</dbReference>
<feature type="binding site" description="axial binding residue" evidence="9">
    <location>
        <position position="143"/>
    </location>
    <ligand>
        <name>chlorophyll b</name>
        <dbReference type="ChEBI" id="CHEBI:61721"/>
        <label>1</label>
    </ligand>
    <ligandPart>
        <name>Mg</name>
        <dbReference type="ChEBI" id="CHEBI:25107"/>
    </ligandPart>
</feature>
<keyword evidence="5" id="KW-0602">Photosynthesis</keyword>
<keyword evidence="9" id="KW-0148">Chlorophyll</keyword>
<sequence length="281" mass="30045">MKLSTGIIFASMAFACEAFVQPSSISQTSTIKMVAGEPAPQDEPIDVSAERVEPYYDTANGNVNAFYEPPMEQQQQQQQQQQFYAPPPPSPPLPTNSKAIPFMARPQALDGSLVGDVGFDPLGFAKTEGDLLNYREAEIKHARLAMLAAAGWPISELWDAKIASKLALSPVVDGSFRAPSVLNGGLAKIPAAYWVFCFILAGTVEVIGASEKNKPGYTPGNLGFDPIGLYPKDPAGQGRMQLAELKNGRLAMIAIVGFAAQEFATKTGVVVESAAFFQPAF</sequence>
<name>A0AAD2CHY5_9STRA</name>
<keyword evidence="4" id="KW-0150">Chloroplast</keyword>
<dbReference type="GO" id="GO:0009765">
    <property type="term" value="P:photosynthesis, light harvesting"/>
    <property type="evidence" value="ECO:0007669"/>
    <property type="project" value="InterPro"/>
</dbReference>
<evidence type="ECO:0000256" key="10">
    <source>
        <dbReference type="SAM" id="MobiDB-lite"/>
    </source>
</evidence>
<feature type="binding site" description="axial binding residue" evidence="9">
    <location>
        <position position="205"/>
    </location>
    <ligand>
        <name>chlorophyll b</name>
        <dbReference type="ChEBI" id="CHEBI:61721"/>
        <label>1</label>
    </ligand>
    <ligandPart>
        <name>Mg</name>
        <dbReference type="ChEBI" id="CHEBI:25107"/>
    </ligandPart>
</feature>
<feature type="binding site" evidence="9">
    <location>
        <position position="261"/>
    </location>
    <ligand>
        <name>chlorophyll a</name>
        <dbReference type="ChEBI" id="CHEBI:58416"/>
        <label>1</label>
    </ligand>
</feature>
<feature type="region of interest" description="Disordered" evidence="10">
    <location>
        <begin position="70"/>
        <end position="91"/>
    </location>
</feature>
<evidence type="ECO:0000313" key="13">
    <source>
        <dbReference type="Proteomes" id="UP001295423"/>
    </source>
</evidence>
<dbReference type="PROSITE" id="PS51257">
    <property type="entry name" value="PROKAR_LIPOPROTEIN"/>
    <property type="match status" value="1"/>
</dbReference>
<evidence type="ECO:0000256" key="5">
    <source>
        <dbReference type="ARBA" id="ARBA00022531"/>
    </source>
</evidence>
<evidence type="ECO:0000256" key="7">
    <source>
        <dbReference type="ARBA" id="ARBA00023243"/>
    </source>
</evidence>
<dbReference type="GO" id="GO:0016168">
    <property type="term" value="F:chlorophyll binding"/>
    <property type="evidence" value="ECO:0007669"/>
    <property type="project" value="UniProtKB-KW"/>
</dbReference>
<feature type="compositionally biased region" description="Low complexity" evidence="10">
    <location>
        <begin position="70"/>
        <end position="84"/>
    </location>
</feature>
<dbReference type="GO" id="GO:0030076">
    <property type="term" value="C:light-harvesting complex"/>
    <property type="evidence" value="ECO:0007669"/>
    <property type="project" value="UniProtKB-KW"/>
</dbReference>
<evidence type="ECO:0000256" key="3">
    <source>
        <dbReference type="ARBA" id="ARBA00005933"/>
    </source>
</evidence>
<evidence type="ECO:0000313" key="12">
    <source>
        <dbReference type="EMBL" id="CAJ1933684.1"/>
    </source>
</evidence>
<feature type="signal peptide" evidence="11">
    <location>
        <begin position="1"/>
        <end position="18"/>
    </location>
</feature>
<dbReference type="InterPro" id="IPR001344">
    <property type="entry name" value="Chloro_AB-bd_pln"/>
</dbReference>
<dbReference type="Pfam" id="PF00504">
    <property type="entry name" value="Chloroa_b-bind"/>
    <property type="match status" value="1"/>
</dbReference>
<keyword evidence="7" id="KW-0437">Light-harvesting polypeptide</keyword>
<dbReference type="EMBL" id="CAKOGP040000291">
    <property type="protein sequence ID" value="CAJ1933684.1"/>
    <property type="molecule type" value="Genomic_DNA"/>
</dbReference>
<dbReference type="Gene3D" id="1.10.3460.10">
    <property type="entry name" value="Chlorophyll a/b binding protein domain"/>
    <property type="match status" value="1"/>
</dbReference>
<comment type="function">
    <text evidence="1">The light-harvesting complex (LHC) functions as a light receptor, it captures and delivers excitation energy to photosystems with which it is closely associated. Energy is transferred from the carotenoid and chlorophyll C (or B) to chlorophyll A and the photosynthetic reaction centers where it is used to synthesize ATP and reducing power.</text>
</comment>
<keyword evidence="11" id="KW-0732">Signal</keyword>
<comment type="subunit">
    <text evidence="8">The LHC complex of chromophytic algae is composed of fucoxanthin, chlorophyll A and C bound non-covalently by fucoxanthin chlorophyll proteins (FCPs). The ratio of the pigments in LHC; fucoxanthin: chlorophyll C: chlorophyll A; (0.6-1): (0.1-0.3): (1).</text>
</comment>
<dbReference type="Proteomes" id="UP001295423">
    <property type="component" value="Unassembled WGS sequence"/>
</dbReference>
<evidence type="ECO:0000256" key="8">
    <source>
        <dbReference type="ARBA" id="ARBA00044011"/>
    </source>
</evidence>
<feature type="binding site" evidence="9">
    <location>
        <position position="141"/>
    </location>
    <ligand>
        <name>chlorophyll a</name>
        <dbReference type="ChEBI" id="CHEBI:58416"/>
        <label>1</label>
    </ligand>
</feature>
<dbReference type="GO" id="GO:0009507">
    <property type="term" value="C:chloroplast"/>
    <property type="evidence" value="ECO:0007669"/>
    <property type="project" value="UniProtKB-SubCell"/>
</dbReference>
<accession>A0AAD2CHY5</accession>
<feature type="binding site" description="axial binding residue" evidence="9">
    <location>
        <position position="249"/>
    </location>
    <ligand>
        <name>chlorophyll a</name>
        <dbReference type="ChEBI" id="CHEBI:58416"/>
        <label>6</label>
    </ligand>
    <ligandPart>
        <name>Mg</name>
        <dbReference type="ChEBI" id="CHEBI:25107"/>
    </ligandPart>
</feature>
<reference evidence="12" key="1">
    <citation type="submission" date="2023-08" db="EMBL/GenBank/DDBJ databases">
        <authorList>
            <person name="Audoor S."/>
            <person name="Bilcke G."/>
        </authorList>
    </citation>
    <scope>NUCLEOTIDE SEQUENCE</scope>
</reference>
<protein>
    <submittedName>
        <fullName evidence="12">Uncharacterized protein</fullName>
    </submittedName>
</protein>
<evidence type="ECO:0000256" key="9">
    <source>
        <dbReference type="PIRSR" id="PIRSR601344-1"/>
    </source>
</evidence>
<comment type="similarity">
    <text evidence="3">Belongs to the fucoxanthin chlorophyll protein family.</text>
</comment>
<dbReference type="AlphaFoldDB" id="A0AAD2CHY5"/>
<keyword evidence="13" id="KW-1185">Reference proteome</keyword>
<comment type="subcellular location">
    <subcellularLocation>
        <location evidence="2">Plastid</location>
        <location evidence="2">Chloroplast</location>
    </subcellularLocation>
</comment>
<organism evidence="12 13">
    <name type="scientific">Cylindrotheca closterium</name>
    <dbReference type="NCBI Taxonomy" id="2856"/>
    <lineage>
        <taxon>Eukaryota</taxon>
        <taxon>Sar</taxon>
        <taxon>Stramenopiles</taxon>
        <taxon>Ochrophyta</taxon>
        <taxon>Bacillariophyta</taxon>
        <taxon>Bacillariophyceae</taxon>
        <taxon>Bacillariophycidae</taxon>
        <taxon>Bacillariales</taxon>
        <taxon>Bacillariaceae</taxon>
        <taxon>Cylindrotheca</taxon>
    </lineage>
</organism>
<evidence type="ECO:0000256" key="11">
    <source>
        <dbReference type="SAM" id="SignalP"/>
    </source>
</evidence>
<dbReference type="InterPro" id="IPR022796">
    <property type="entry name" value="Chloroa_b-bind"/>
</dbReference>
<feature type="binding site" evidence="9">
    <location>
        <position position="244"/>
    </location>
    <ligand>
        <name>chlorophyll a</name>
        <dbReference type="ChEBI" id="CHEBI:58416"/>
        <label>1</label>
    </ligand>
</feature>
<evidence type="ECO:0000256" key="4">
    <source>
        <dbReference type="ARBA" id="ARBA00022528"/>
    </source>
</evidence>
<evidence type="ECO:0000256" key="6">
    <source>
        <dbReference type="ARBA" id="ARBA00022640"/>
    </source>
</evidence>
<feature type="binding site" evidence="9">
    <location>
        <position position="138"/>
    </location>
    <ligand>
        <name>chlorophyll a</name>
        <dbReference type="ChEBI" id="CHEBI:58416"/>
        <label>1</label>
    </ligand>
</feature>
<evidence type="ECO:0000256" key="2">
    <source>
        <dbReference type="ARBA" id="ARBA00004229"/>
    </source>
</evidence>
<evidence type="ECO:0000256" key="1">
    <source>
        <dbReference type="ARBA" id="ARBA00004022"/>
    </source>
</evidence>